<feature type="transmembrane region" description="Helical" evidence="7">
    <location>
        <begin position="341"/>
        <end position="359"/>
    </location>
</feature>
<comment type="caution">
    <text evidence="8">The sequence shown here is derived from an EMBL/GenBank/DDBJ whole genome shotgun (WGS) entry which is preliminary data.</text>
</comment>
<dbReference type="PANTHER" id="PTHR30250:SF10">
    <property type="entry name" value="LIPOPOLYSACCHARIDE BIOSYNTHESIS PROTEIN WZXC"/>
    <property type="match status" value="1"/>
</dbReference>
<feature type="transmembrane region" description="Helical" evidence="7">
    <location>
        <begin position="189"/>
        <end position="206"/>
    </location>
</feature>
<organism evidence="8 9">
    <name type="scientific">Candidatus Falkowbacteria bacterium RIFOXYC2_FULL_48_21</name>
    <dbReference type="NCBI Taxonomy" id="1798005"/>
    <lineage>
        <taxon>Bacteria</taxon>
        <taxon>Candidatus Falkowiibacteriota</taxon>
    </lineage>
</organism>
<evidence type="ECO:0000256" key="5">
    <source>
        <dbReference type="ARBA" id="ARBA00022989"/>
    </source>
</evidence>
<feature type="transmembrane region" description="Helical" evidence="7">
    <location>
        <begin position="128"/>
        <end position="145"/>
    </location>
</feature>
<dbReference type="PANTHER" id="PTHR30250">
    <property type="entry name" value="PST FAMILY PREDICTED COLANIC ACID TRANSPORTER"/>
    <property type="match status" value="1"/>
</dbReference>
<dbReference type="Pfam" id="PF13440">
    <property type="entry name" value="Polysacc_synt_3"/>
    <property type="match status" value="1"/>
</dbReference>
<name>A0A1F5T5P7_9BACT</name>
<evidence type="ECO:0000256" key="3">
    <source>
        <dbReference type="ARBA" id="ARBA00022475"/>
    </source>
</evidence>
<feature type="transmembrane region" description="Helical" evidence="7">
    <location>
        <begin position="33"/>
        <end position="50"/>
    </location>
</feature>
<feature type="transmembrane region" description="Helical" evidence="7">
    <location>
        <begin position="298"/>
        <end position="320"/>
    </location>
</feature>
<feature type="transmembrane region" description="Helical" evidence="7">
    <location>
        <begin position="62"/>
        <end position="85"/>
    </location>
</feature>
<evidence type="ECO:0000313" key="9">
    <source>
        <dbReference type="Proteomes" id="UP000178656"/>
    </source>
</evidence>
<evidence type="ECO:0000256" key="6">
    <source>
        <dbReference type="ARBA" id="ARBA00023136"/>
    </source>
</evidence>
<sequence>MMAQAVKIVSMIVIARLLTPADFAIAGLSTAATQLIILFGGFGFGEALIAKKEITKESCHTVFWATAAIKIVIGLIICLLAGTLADFYQNQLLVKPIIFIGIGFIFSIGNVVPANLLYREMRFWELNVVNFIATVISVIIAVILATKGFGYWSIIFPAVVITPLRTIMQSIVAKYSPRLRFSWQELRQMANFGFFVLGTKVARFFAENGDYLILGRFLPTALFGQYYFAYEKARLTIDSIAPQLEGTLFPAFSKMQDNVARLRDKCLEATQMITWFTYPLSIILILLAKPLVPIVFGAQWRAAIVVFQFFCAYAFTYYLWGSAQMTLYSLNKPQSIFYFEIIKMFLLLPLLFCAGISGITIEQIALFMLITTSILNVGMTVYIYRLLGTTWIHFGRHFYSLCAACGVLAVVGLVVIHRLDGLRFIYTIYNLIGLCLAGLLIYVITLMIVQKGFWQKINLVFRSIK</sequence>
<feature type="transmembrane region" description="Helical" evidence="7">
    <location>
        <begin position="398"/>
        <end position="416"/>
    </location>
</feature>
<accession>A0A1F5T5P7</accession>
<reference evidence="8 9" key="1">
    <citation type="journal article" date="2016" name="Nat. Commun.">
        <title>Thousands of microbial genomes shed light on interconnected biogeochemical processes in an aquifer system.</title>
        <authorList>
            <person name="Anantharaman K."/>
            <person name="Brown C.T."/>
            <person name="Hug L.A."/>
            <person name="Sharon I."/>
            <person name="Castelle C.J."/>
            <person name="Probst A.J."/>
            <person name="Thomas B.C."/>
            <person name="Singh A."/>
            <person name="Wilkins M.J."/>
            <person name="Karaoz U."/>
            <person name="Brodie E.L."/>
            <person name="Williams K.H."/>
            <person name="Hubbard S.S."/>
            <person name="Banfield J.F."/>
        </authorList>
    </citation>
    <scope>NUCLEOTIDE SEQUENCE [LARGE SCALE GENOMIC DNA]</scope>
</reference>
<feature type="transmembrane region" description="Helical" evidence="7">
    <location>
        <begin position="151"/>
        <end position="168"/>
    </location>
</feature>
<feature type="transmembrane region" description="Helical" evidence="7">
    <location>
        <begin position="272"/>
        <end position="292"/>
    </location>
</feature>
<feature type="transmembrane region" description="Helical" evidence="7">
    <location>
        <begin position="97"/>
        <end position="116"/>
    </location>
</feature>
<dbReference type="Proteomes" id="UP000178656">
    <property type="component" value="Unassembled WGS sequence"/>
</dbReference>
<dbReference type="AlphaFoldDB" id="A0A1F5T5P7"/>
<evidence type="ECO:0000256" key="2">
    <source>
        <dbReference type="ARBA" id="ARBA00007430"/>
    </source>
</evidence>
<dbReference type="CDD" id="cd13127">
    <property type="entry name" value="MATE_tuaB_like"/>
    <property type="match status" value="1"/>
</dbReference>
<evidence type="ECO:0000313" key="8">
    <source>
        <dbReference type="EMBL" id="OGF34297.1"/>
    </source>
</evidence>
<dbReference type="GO" id="GO:0005886">
    <property type="term" value="C:plasma membrane"/>
    <property type="evidence" value="ECO:0007669"/>
    <property type="project" value="UniProtKB-SubCell"/>
</dbReference>
<dbReference type="EMBL" id="MFGM01000074">
    <property type="protein sequence ID" value="OGF34297.1"/>
    <property type="molecule type" value="Genomic_DNA"/>
</dbReference>
<comment type="similarity">
    <text evidence="2">Belongs to the polysaccharide synthase family.</text>
</comment>
<evidence type="ECO:0008006" key="10">
    <source>
        <dbReference type="Google" id="ProtNLM"/>
    </source>
</evidence>
<feature type="transmembrane region" description="Helical" evidence="7">
    <location>
        <begin position="365"/>
        <end position="386"/>
    </location>
</feature>
<keyword evidence="5 7" id="KW-1133">Transmembrane helix</keyword>
<comment type="subcellular location">
    <subcellularLocation>
        <location evidence="1">Cell membrane</location>
        <topology evidence="1">Multi-pass membrane protein</topology>
    </subcellularLocation>
</comment>
<keyword evidence="6 7" id="KW-0472">Membrane</keyword>
<evidence type="ECO:0000256" key="4">
    <source>
        <dbReference type="ARBA" id="ARBA00022692"/>
    </source>
</evidence>
<keyword evidence="4 7" id="KW-0812">Transmembrane</keyword>
<dbReference type="InterPro" id="IPR050833">
    <property type="entry name" value="Poly_Biosynth_Transport"/>
</dbReference>
<proteinExistence type="inferred from homology"/>
<protein>
    <recommendedName>
        <fullName evidence="10">Polysaccharide biosynthesis protein C-terminal domain-containing protein</fullName>
    </recommendedName>
</protein>
<evidence type="ECO:0000256" key="1">
    <source>
        <dbReference type="ARBA" id="ARBA00004651"/>
    </source>
</evidence>
<feature type="transmembrane region" description="Helical" evidence="7">
    <location>
        <begin position="428"/>
        <end position="449"/>
    </location>
</feature>
<keyword evidence="3" id="KW-1003">Cell membrane</keyword>
<gene>
    <name evidence="8" type="ORF">A2482_00705</name>
</gene>
<evidence type="ECO:0000256" key="7">
    <source>
        <dbReference type="SAM" id="Phobius"/>
    </source>
</evidence>